<dbReference type="GO" id="GO:0016020">
    <property type="term" value="C:membrane"/>
    <property type="evidence" value="ECO:0007669"/>
    <property type="project" value="UniProtKB-SubCell"/>
</dbReference>
<evidence type="ECO:0000256" key="13">
    <source>
        <dbReference type="PIRSR" id="PIRSR602401-1"/>
    </source>
</evidence>
<evidence type="ECO:0000256" key="14">
    <source>
        <dbReference type="RuleBase" id="RU000461"/>
    </source>
</evidence>
<dbReference type="InterPro" id="IPR017972">
    <property type="entry name" value="Cyt_P450_CS"/>
</dbReference>
<feature type="binding site" description="axial binding residue" evidence="13">
    <location>
        <position position="432"/>
    </location>
    <ligand>
        <name>heme</name>
        <dbReference type="ChEBI" id="CHEBI:30413"/>
    </ligand>
    <ligandPart>
        <name>Fe</name>
        <dbReference type="ChEBI" id="CHEBI:18248"/>
    </ligandPart>
</feature>
<dbReference type="GO" id="GO:0016705">
    <property type="term" value="F:oxidoreductase activity, acting on paired donors, with incorporation or reduction of molecular oxygen"/>
    <property type="evidence" value="ECO:0007669"/>
    <property type="project" value="InterPro"/>
</dbReference>
<dbReference type="PRINTS" id="PR00463">
    <property type="entry name" value="EP450I"/>
</dbReference>
<keyword evidence="16" id="KW-1185">Reference proteome</keyword>
<evidence type="ECO:0000313" key="16">
    <source>
        <dbReference type="Proteomes" id="UP000076842"/>
    </source>
</evidence>
<dbReference type="Gene3D" id="1.10.630.10">
    <property type="entry name" value="Cytochrome P450"/>
    <property type="match status" value="1"/>
</dbReference>
<keyword evidence="9 14" id="KW-0560">Oxidoreductase</keyword>
<dbReference type="InterPro" id="IPR050364">
    <property type="entry name" value="Cytochrome_P450_fung"/>
</dbReference>
<dbReference type="InterPro" id="IPR036396">
    <property type="entry name" value="Cyt_P450_sf"/>
</dbReference>
<dbReference type="InterPro" id="IPR001128">
    <property type="entry name" value="Cyt_P450"/>
</dbReference>
<dbReference type="PRINTS" id="PR00385">
    <property type="entry name" value="P450"/>
</dbReference>
<evidence type="ECO:0000256" key="9">
    <source>
        <dbReference type="ARBA" id="ARBA00023002"/>
    </source>
</evidence>
<dbReference type="GO" id="GO:0004497">
    <property type="term" value="F:monooxygenase activity"/>
    <property type="evidence" value="ECO:0007669"/>
    <property type="project" value="UniProtKB-KW"/>
</dbReference>
<keyword evidence="12" id="KW-0472">Membrane</keyword>
<evidence type="ECO:0000256" key="10">
    <source>
        <dbReference type="ARBA" id="ARBA00023004"/>
    </source>
</evidence>
<comment type="cofactor">
    <cofactor evidence="1 13">
        <name>heme</name>
        <dbReference type="ChEBI" id="CHEBI:30413"/>
    </cofactor>
</comment>
<keyword evidence="10 13" id="KW-0408">Iron</keyword>
<evidence type="ECO:0000256" key="2">
    <source>
        <dbReference type="ARBA" id="ARBA00004370"/>
    </source>
</evidence>
<evidence type="ECO:0000256" key="11">
    <source>
        <dbReference type="ARBA" id="ARBA00023033"/>
    </source>
</evidence>
<accession>A0A165IU78</accession>
<evidence type="ECO:0000256" key="6">
    <source>
        <dbReference type="ARBA" id="ARBA00022692"/>
    </source>
</evidence>
<dbReference type="OrthoDB" id="1103324at2759"/>
<dbReference type="GO" id="GO:0005506">
    <property type="term" value="F:iron ion binding"/>
    <property type="evidence" value="ECO:0007669"/>
    <property type="project" value="InterPro"/>
</dbReference>
<dbReference type="InterPro" id="IPR002401">
    <property type="entry name" value="Cyt_P450_E_grp-I"/>
</dbReference>
<evidence type="ECO:0000256" key="1">
    <source>
        <dbReference type="ARBA" id="ARBA00001971"/>
    </source>
</evidence>
<dbReference type="PANTHER" id="PTHR46300:SF2">
    <property type="entry name" value="CYTOCHROME P450 MONOOXYGENASE ALNH-RELATED"/>
    <property type="match status" value="1"/>
</dbReference>
<dbReference type="SUPFAM" id="SSF48264">
    <property type="entry name" value="Cytochrome P450"/>
    <property type="match status" value="1"/>
</dbReference>
<dbReference type="InParanoid" id="A0A165IU78"/>
<sequence>MHSAIVSLLDLFAVALGVWLVYKITTYGSREKGLPPGPPTTLILGNIPDIPTKKAFLKLVEWAREYGEIYSIKLGHKTTVVLNSPAAVQAVMEKGSRVTQDRPKMWLFDHYIYDHDHLIFSSVPSKVNQLRRIFTTFLNQTTAQRYLPIQEAESSQLLYDIMINPDSFFKGVKRFTISIMFSLSYGVRAPKIESPLPSLFYEAVDMLNELVADVSALLDFVPLLRILPGWMINWRKRSDRMKAQERQLTSELMERVYARRKSNTSTNSFIEQILDNPEEFRLSENMMHTLPLLNLQAGADTTASAILSVLLLLVGQEKVLEKAHSELDTVVGRDRLPTLADMEQLPYIRAIIKESERFRPTNPLGFPHATTEDQMYAGYLIPAGATVMVNTWALGHDPHLFPAPETFSPERWLDPSVNYPDTWPFGVGRRICPGMYLAKNSVAVVISRLLWAFDIQKKVNPSTGIPFEVDTLDYAEGLVLCPNPFEANFILRSKEHGDTIKHELRGAIPHLETYEIGMEHNEVEYVEEMRKAV</sequence>
<evidence type="ECO:0000256" key="4">
    <source>
        <dbReference type="ARBA" id="ARBA00010617"/>
    </source>
</evidence>
<dbReference type="CDD" id="cd11065">
    <property type="entry name" value="CYP64-like"/>
    <property type="match status" value="1"/>
</dbReference>
<dbReference type="EMBL" id="KV423927">
    <property type="protein sequence ID" value="KZT60985.1"/>
    <property type="molecule type" value="Genomic_DNA"/>
</dbReference>
<evidence type="ECO:0000256" key="12">
    <source>
        <dbReference type="ARBA" id="ARBA00023136"/>
    </source>
</evidence>
<evidence type="ECO:0000256" key="3">
    <source>
        <dbReference type="ARBA" id="ARBA00005179"/>
    </source>
</evidence>
<reference evidence="15 16" key="1">
    <citation type="journal article" date="2016" name="Mol. Biol. Evol.">
        <title>Comparative Genomics of Early-Diverging Mushroom-Forming Fungi Provides Insights into the Origins of Lignocellulose Decay Capabilities.</title>
        <authorList>
            <person name="Nagy L.G."/>
            <person name="Riley R."/>
            <person name="Tritt A."/>
            <person name="Adam C."/>
            <person name="Daum C."/>
            <person name="Floudas D."/>
            <person name="Sun H."/>
            <person name="Yadav J.S."/>
            <person name="Pangilinan J."/>
            <person name="Larsson K.H."/>
            <person name="Matsuura K."/>
            <person name="Barry K."/>
            <person name="Labutti K."/>
            <person name="Kuo R."/>
            <person name="Ohm R.A."/>
            <person name="Bhattacharya S.S."/>
            <person name="Shirouzu T."/>
            <person name="Yoshinaga Y."/>
            <person name="Martin F.M."/>
            <person name="Grigoriev I.V."/>
            <person name="Hibbett D.S."/>
        </authorList>
    </citation>
    <scope>NUCLEOTIDE SEQUENCE [LARGE SCALE GENOMIC DNA]</scope>
    <source>
        <strain evidence="15 16">HHB12733</strain>
    </source>
</reference>
<dbReference type="Proteomes" id="UP000076842">
    <property type="component" value="Unassembled WGS sequence"/>
</dbReference>
<evidence type="ECO:0000256" key="8">
    <source>
        <dbReference type="ARBA" id="ARBA00022989"/>
    </source>
</evidence>
<dbReference type="STRING" id="1353952.A0A165IU78"/>
<dbReference type="PROSITE" id="PS00086">
    <property type="entry name" value="CYTOCHROME_P450"/>
    <property type="match status" value="1"/>
</dbReference>
<evidence type="ECO:0000256" key="5">
    <source>
        <dbReference type="ARBA" id="ARBA00022617"/>
    </source>
</evidence>
<name>A0A165IU78_9BASI</name>
<dbReference type="GO" id="GO:0020037">
    <property type="term" value="F:heme binding"/>
    <property type="evidence" value="ECO:0007669"/>
    <property type="project" value="InterPro"/>
</dbReference>
<dbReference type="PANTHER" id="PTHR46300">
    <property type="entry name" value="P450, PUTATIVE (EUROFUNG)-RELATED-RELATED"/>
    <property type="match status" value="1"/>
</dbReference>
<gene>
    <name evidence="15" type="ORF">CALCODRAFT_428536</name>
</gene>
<keyword evidence="6" id="KW-0812">Transmembrane</keyword>
<evidence type="ECO:0000313" key="15">
    <source>
        <dbReference type="EMBL" id="KZT60985.1"/>
    </source>
</evidence>
<comment type="similarity">
    <text evidence="4 14">Belongs to the cytochrome P450 family.</text>
</comment>
<protein>
    <submittedName>
        <fullName evidence="15">Cytochrome P450</fullName>
    </submittedName>
</protein>
<comment type="subcellular location">
    <subcellularLocation>
        <location evidence="2">Membrane</location>
    </subcellularLocation>
</comment>
<dbReference type="Pfam" id="PF00067">
    <property type="entry name" value="p450"/>
    <property type="match status" value="1"/>
</dbReference>
<proteinExistence type="inferred from homology"/>
<keyword evidence="5 13" id="KW-0349">Heme</keyword>
<comment type="pathway">
    <text evidence="3">Secondary metabolite biosynthesis.</text>
</comment>
<organism evidence="15 16">
    <name type="scientific">Calocera cornea HHB12733</name>
    <dbReference type="NCBI Taxonomy" id="1353952"/>
    <lineage>
        <taxon>Eukaryota</taxon>
        <taxon>Fungi</taxon>
        <taxon>Dikarya</taxon>
        <taxon>Basidiomycota</taxon>
        <taxon>Agaricomycotina</taxon>
        <taxon>Dacrymycetes</taxon>
        <taxon>Dacrymycetales</taxon>
        <taxon>Dacrymycetaceae</taxon>
        <taxon>Calocera</taxon>
    </lineage>
</organism>
<dbReference type="AlphaFoldDB" id="A0A165IU78"/>
<keyword evidence="7 13" id="KW-0479">Metal-binding</keyword>
<evidence type="ECO:0000256" key="7">
    <source>
        <dbReference type="ARBA" id="ARBA00022723"/>
    </source>
</evidence>
<keyword evidence="8" id="KW-1133">Transmembrane helix</keyword>
<keyword evidence="11 14" id="KW-0503">Monooxygenase</keyword>